<dbReference type="GO" id="GO:0032798">
    <property type="term" value="C:Swi5-Sfr1 complex"/>
    <property type="evidence" value="ECO:0007669"/>
    <property type="project" value="TreeGrafter"/>
</dbReference>
<dbReference type="InterPro" id="IPR010760">
    <property type="entry name" value="DNA-repair_Swi5"/>
</dbReference>
<proteinExistence type="inferred from homology"/>
<dbReference type="KEGG" id="cthr:CTHT_0068910"/>
<sequence>MATSVGLNHRKSKTTSKNNDDVIAAAVQAELSHVAAFEGWLLERIEADGDGAGVLARVQEHLLQYKLGLLESTLDSKQDEHLKDWSMHVSVHDNGSNGQAIIVTVPGSLKPIEIVPKDDEEAAYLLSDKYLGFMVKACRSFAHSQASLRSLFQLAKEIDQETSHLRQTPEVTIQTYIRHLKEYNDMKDIAQQLIGLVAENRGVPVGSLYRNREFGVTEVD</sequence>
<evidence type="ECO:0000313" key="4">
    <source>
        <dbReference type="EMBL" id="EGS17557.1"/>
    </source>
</evidence>
<reference evidence="4 5" key="1">
    <citation type="journal article" date="2011" name="Cell">
        <title>Insight into structure and assembly of the nuclear pore complex by utilizing the genome of a eukaryotic thermophile.</title>
        <authorList>
            <person name="Amlacher S."/>
            <person name="Sarges P."/>
            <person name="Flemming D."/>
            <person name="van Noort V."/>
            <person name="Kunze R."/>
            <person name="Devos D.P."/>
            <person name="Arumugam M."/>
            <person name="Bork P."/>
            <person name="Hurt E."/>
        </authorList>
    </citation>
    <scope>NUCLEOTIDE SEQUENCE [LARGE SCALE GENOMIC DNA]</scope>
    <source>
        <strain evidence="5">DSM 1495 / CBS 144.50 / IMI 039719</strain>
    </source>
</reference>
<evidence type="ECO:0000256" key="3">
    <source>
        <dbReference type="ARBA" id="ARBA00023204"/>
    </source>
</evidence>
<dbReference type="PANTHER" id="PTHR28529:SF2">
    <property type="entry name" value="DNA REPAIR PROTEIN SWI5 HOMOLOG"/>
    <property type="match status" value="1"/>
</dbReference>
<dbReference type="Proteomes" id="UP000008066">
    <property type="component" value="Unassembled WGS sequence"/>
</dbReference>
<keyword evidence="3" id="KW-0234">DNA repair</keyword>
<dbReference type="AlphaFoldDB" id="G0SH68"/>
<dbReference type="GeneID" id="18260929"/>
<evidence type="ECO:0000313" key="5">
    <source>
        <dbReference type="Proteomes" id="UP000008066"/>
    </source>
</evidence>
<dbReference type="PANTHER" id="PTHR28529">
    <property type="entry name" value="DNA REPAIR PROTEIN SWI5 HOMOLOG"/>
    <property type="match status" value="1"/>
</dbReference>
<dbReference type="RefSeq" id="XP_006697175.1">
    <property type="nucleotide sequence ID" value="XM_006697112.1"/>
</dbReference>
<gene>
    <name evidence="4" type="ORF">CTHT_0068910</name>
</gene>
<name>G0SH68_CHATD</name>
<dbReference type="GO" id="GO:0000709">
    <property type="term" value="P:meiotic joint molecule formation"/>
    <property type="evidence" value="ECO:0007669"/>
    <property type="project" value="TreeGrafter"/>
</dbReference>
<protein>
    <submittedName>
        <fullName evidence="4">Uncharacterized protein</fullName>
    </submittedName>
</protein>
<evidence type="ECO:0000256" key="1">
    <source>
        <dbReference type="ARBA" id="ARBA00008060"/>
    </source>
</evidence>
<dbReference type="OrthoDB" id="255837at2759"/>
<evidence type="ECO:0000256" key="2">
    <source>
        <dbReference type="ARBA" id="ARBA00022763"/>
    </source>
</evidence>
<comment type="similarity">
    <text evidence="1">Belongs to the SWI5/SAE3 family.</text>
</comment>
<organism evidence="5">
    <name type="scientific">Chaetomium thermophilum (strain DSM 1495 / CBS 144.50 / IMI 039719)</name>
    <name type="common">Thermochaetoides thermophila</name>
    <dbReference type="NCBI Taxonomy" id="759272"/>
    <lineage>
        <taxon>Eukaryota</taxon>
        <taxon>Fungi</taxon>
        <taxon>Dikarya</taxon>
        <taxon>Ascomycota</taxon>
        <taxon>Pezizomycotina</taxon>
        <taxon>Sordariomycetes</taxon>
        <taxon>Sordariomycetidae</taxon>
        <taxon>Sordariales</taxon>
        <taxon>Chaetomiaceae</taxon>
        <taxon>Thermochaetoides</taxon>
    </lineage>
</organism>
<dbReference type="eggNOG" id="KOG2868">
    <property type="taxonomic scope" value="Eukaryota"/>
</dbReference>
<dbReference type="GO" id="GO:0010772">
    <property type="term" value="P:meiotic DNA recombinase assembly involved in reciprocal meiotic recombination"/>
    <property type="evidence" value="ECO:0007669"/>
    <property type="project" value="TreeGrafter"/>
</dbReference>
<keyword evidence="2" id="KW-0227">DNA damage</keyword>
<keyword evidence="5" id="KW-1185">Reference proteome</keyword>
<accession>G0SH68</accession>
<dbReference type="Gene3D" id="1.20.5.170">
    <property type="match status" value="1"/>
</dbReference>
<dbReference type="Pfam" id="PF07061">
    <property type="entry name" value="Swi5"/>
    <property type="match status" value="1"/>
</dbReference>
<dbReference type="HOGENOM" id="CLU_1175714_0_0_1"/>
<dbReference type="EMBL" id="GL988047">
    <property type="protein sequence ID" value="EGS17557.1"/>
    <property type="molecule type" value="Genomic_DNA"/>
</dbReference>
<dbReference type="GO" id="GO:0034974">
    <property type="term" value="C:Swi5-Swi2 complex"/>
    <property type="evidence" value="ECO:0007669"/>
    <property type="project" value="TreeGrafter"/>
</dbReference>